<dbReference type="InterPro" id="IPR013112">
    <property type="entry name" value="FAD-bd_8"/>
</dbReference>
<evidence type="ECO:0000259" key="16">
    <source>
        <dbReference type="PROSITE" id="PS51384"/>
    </source>
</evidence>
<evidence type="ECO:0000313" key="17">
    <source>
        <dbReference type="EMBL" id="KAL1881548.1"/>
    </source>
</evidence>
<dbReference type="EMBL" id="JAVDPF010000007">
    <property type="protein sequence ID" value="KAL1881548.1"/>
    <property type="molecule type" value="Genomic_DNA"/>
</dbReference>
<evidence type="ECO:0000256" key="12">
    <source>
        <dbReference type="ARBA" id="ARBA00023180"/>
    </source>
</evidence>
<comment type="catalytic activity">
    <reaction evidence="13">
        <text>2 a Fe(II)-siderophore + NADP(+) + H(+) = 2 a Fe(III)-siderophore + NADPH</text>
        <dbReference type="Rhea" id="RHEA:28795"/>
        <dbReference type="Rhea" id="RHEA-COMP:11342"/>
        <dbReference type="Rhea" id="RHEA-COMP:11344"/>
        <dbReference type="ChEBI" id="CHEBI:15378"/>
        <dbReference type="ChEBI" id="CHEBI:29033"/>
        <dbReference type="ChEBI" id="CHEBI:29034"/>
        <dbReference type="ChEBI" id="CHEBI:57783"/>
        <dbReference type="ChEBI" id="CHEBI:58349"/>
        <dbReference type="EC" id="1.16.1.9"/>
    </reaction>
</comment>
<evidence type="ECO:0000256" key="7">
    <source>
        <dbReference type="ARBA" id="ARBA00022982"/>
    </source>
</evidence>
<feature type="transmembrane region" description="Helical" evidence="15">
    <location>
        <begin position="28"/>
        <end position="45"/>
    </location>
</feature>
<comment type="caution">
    <text evidence="17">The sequence shown here is derived from an EMBL/GenBank/DDBJ whole genome shotgun (WGS) entry which is preliminary data.</text>
</comment>
<dbReference type="SUPFAM" id="SSF63380">
    <property type="entry name" value="Riboflavin synthase domain-like"/>
    <property type="match status" value="1"/>
</dbReference>
<organism evidence="17 18">
    <name type="scientific">Paecilomyces lecythidis</name>
    <dbReference type="NCBI Taxonomy" id="3004212"/>
    <lineage>
        <taxon>Eukaryota</taxon>
        <taxon>Fungi</taxon>
        <taxon>Dikarya</taxon>
        <taxon>Ascomycota</taxon>
        <taxon>Pezizomycotina</taxon>
        <taxon>Eurotiomycetes</taxon>
        <taxon>Eurotiomycetidae</taxon>
        <taxon>Eurotiales</taxon>
        <taxon>Thermoascaceae</taxon>
        <taxon>Paecilomyces</taxon>
    </lineage>
</organism>
<evidence type="ECO:0000256" key="5">
    <source>
        <dbReference type="ARBA" id="ARBA00022475"/>
    </source>
</evidence>
<keyword evidence="7" id="KW-0249">Electron transport</keyword>
<evidence type="ECO:0000256" key="10">
    <source>
        <dbReference type="ARBA" id="ARBA00023065"/>
    </source>
</evidence>
<evidence type="ECO:0000256" key="3">
    <source>
        <dbReference type="ARBA" id="ARBA00012668"/>
    </source>
</evidence>
<sequence length="514" mass="57099">MGFWFRDWAQYDYIRYQLKNDPITKRGFAAWCILTFIVVSSAGPIRRLSYEVFVLQHLVTFAGFLAAVWLHVPNEVKVWVWISIGLVVFDRLIRYTLVVYTNVSLFHPSTGRLQNGFFAHQASLTPLPGNVTRVIVENPTFQWKPGQHVFLACHSIVPFQNHPFTISSLPSDRRLEFLVRAEKGGTGRLFQYASKNHSTLSDSDTAAASSTKTVFLEGPYGAMRPLRQFDSVVLMAGGMGITFIVPLLRDIVEGWKSECAMRTPTSSLRFLKAARFAATKRIRLVWVIRSRAQLSWFEPQLRSVLIDLETCKRARSDFDRTIELTVYLTCDEKLDNKPVYSKSPSYNAPIQSMPGISALGGENLEDKAVEKDGVSIQMASVSQRLSPHKNNTSCLPGDGCCCAMTVDEENNTSAPRCSCSGPAPPEKLGSSSPLSREELIAPHTITPLSGRPNPQNIIRKALEQAEGESAVVVCGPPGLADDVRRSVVYLSDERAVHKGTGAQGIYLHVEAFGW</sequence>
<dbReference type="InterPro" id="IPR013121">
    <property type="entry name" value="Fe_red_NAD-bd_6"/>
</dbReference>
<comment type="subcellular location">
    <subcellularLocation>
        <location evidence="1">Cell membrane</location>
        <topology evidence="1">Multi-pass membrane protein</topology>
    </subcellularLocation>
</comment>
<evidence type="ECO:0000256" key="15">
    <source>
        <dbReference type="SAM" id="Phobius"/>
    </source>
</evidence>
<dbReference type="Proteomes" id="UP001583193">
    <property type="component" value="Unassembled WGS sequence"/>
</dbReference>
<keyword evidence="8 15" id="KW-1133">Transmembrane helix</keyword>
<dbReference type="PANTHER" id="PTHR32361:SF9">
    <property type="entry name" value="FERRIC REDUCTASE TRANSMEMBRANE COMPONENT 3-RELATED"/>
    <property type="match status" value="1"/>
</dbReference>
<evidence type="ECO:0000256" key="2">
    <source>
        <dbReference type="ARBA" id="ARBA00006278"/>
    </source>
</evidence>
<keyword evidence="5" id="KW-1003">Cell membrane</keyword>
<dbReference type="InterPro" id="IPR017938">
    <property type="entry name" value="Riboflavin_synthase-like_b-brl"/>
</dbReference>
<dbReference type="Pfam" id="PF01794">
    <property type="entry name" value="Ferric_reduct"/>
    <property type="match status" value="1"/>
</dbReference>
<evidence type="ECO:0000313" key="18">
    <source>
        <dbReference type="Proteomes" id="UP001583193"/>
    </source>
</evidence>
<dbReference type="SFLD" id="SFLDS00052">
    <property type="entry name" value="Ferric_Reductase_Domain"/>
    <property type="match status" value="1"/>
</dbReference>
<evidence type="ECO:0000256" key="6">
    <source>
        <dbReference type="ARBA" id="ARBA00022692"/>
    </source>
</evidence>
<keyword evidence="9" id="KW-0560">Oxidoreductase</keyword>
<dbReference type="Pfam" id="PF08030">
    <property type="entry name" value="NAD_binding_6"/>
    <property type="match status" value="1"/>
</dbReference>
<dbReference type="Gene3D" id="3.40.50.80">
    <property type="entry name" value="Nucleotide-binding domain of ferredoxin-NADP reductase (FNR) module"/>
    <property type="match status" value="1"/>
</dbReference>
<keyword evidence="6 15" id="KW-0812">Transmembrane</keyword>
<dbReference type="SFLD" id="SFLDG01168">
    <property type="entry name" value="Ferric_reductase_subgroup_(FRE"/>
    <property type="match status" value="1"/>
</dbReference>
<dbReference type="PROSITE" id="PS51384">
    <property type="entry name" value="FAD_FR"/>
    <property type="match status" value="1"/>
</dbReference>
<protein>
    <recommendedName>
        <fullName evidence="3">ferric-chelate reductase (NADPH)</fullName>
        <ecNumber evidence="3">1.16.1.9</ecNumber>
    </recommendedName>
</protein>
<dbReference type="InterPro" id="IPR051410">
    <property type="entry name" value="Ferric/Cupric_Reductase"/>
</dbReference>
<keyword evidence="11 15" id="KW-0472">Membrane</keyword>
<dbReference type="InterPro" id="IPR013130">
    <property type="entry name" value="Fe3_Rdtase_TM_dom"/>
</dbReference>
<accession>A0ABR3Y101</accession>
<dbReference type="SUPFAM" id="SSF52343">
    <property type="entry name" value="Ferredoxin reductase-like, C-terminal NADP-linked domain"/>
    <property type="match status" value="1"/>
</dbReference>
<dbReference type="CDD" id="cd06186">
    <property type="entry name" value="NOX_Duox_like_FAD_NADP"/>
    <property type="match status" value="1"/>
</dbReference>
<proteinExistence type="inferred from homology"/>
<dbReference type="PANTHER" id="PTHR32361">
    <property type="entry name" value="FERRIC/CUPRIC REDUCTASE TRANSMEMBRANE COMPONENT"/>
    <property type="match status" value="1"/>
</dbReference>
<feature type="domain" description="FAD-binding FR-type" evidence="16">
    <location>
        <begin position="114"/>
        <end position="226"/>
    </location>
</feature>
<keyword evidence="4" id="KW-0813">Transport</keyword>
<feature type="transmembrane region" description="Helical" evidence="15">
    <location>
        <begin position="52"/>
        <end position="72"/>
    </location>
</feature>
<evidence type="ECO:0000256" key="8">
    <source>
        <dbReference type="ARBA" id="ARBA00022989"/>
    </source>
</evidence>
<name>A0ABR3Y101_9EURO</name>
<dbReference type="Pfam" id="PF08022">
    <property type="entry name" value="FAD_binding_8"/>
    <property type="match status" value="1"/>
</dbReference>
<evidence type="ECO:0000256" key="4">
    <source>
        <dbReference type="ARBA" id="ARBA00022448"/>
    </source>
</evidence>
<evidence type="ECO:0000256" key="13">
    <source>
        <dbReference type="ARBA" id="ARBA00048483"/>
    </source>
</evidence>
<keyword evidence="18" id="KW-1185">Reference proteome</keyword>
<reference evidence="17 18" key="1">
    <citation type="journal article" date="2024" name="IMA Fungus">
        <title>IMA Genome - F19 : A genome assembly and annotation guide to empower mycologists, including annotated draft genome sequences of Ceratocystis pirilliformis, Diaporthe australafricana, Fusarium ophioides, Paecilomyces lecythidis, and Sporothrix stenoceras.</title>
        <authorList>
            <person name="Aylward J."/>
            <person name="Wilson A.M."/>
            <person name="Visagie C.M."/>
            <person name="Spraker J."/>
            <person name="Barnes I."/>
            <person name="Buitendag C."/>
            <person name="Ceriani C."/>
            <person name="Del Mar Angel L."/>
            <person name="du Plessis D."/>
            <person name="Fuchs T."/>
            <person name="Gasser K."/>
            <person name="Kramer D."/>
            <person name="Li W."/>
            <person name="Munsamy K."/>
            <person name="Piso A."/>
            <person name="Price J.L."/>
            <person name="Sonnekus B."/>
            <person name="Thomas C."/>
            <person name="van der Nest A."/>
            <person name="van Dijk A."/>
            <person name="van Heerden A."/>
            <person name="van Vuuren N."/>
            <person name="Yilmaz N."/>
            <person name="Duong T.A."/>
            <person name="van der Merwe N.A."/>
            <person name="Wingfield M.J."/>
            <person name="Wingfield B.D."/>
        </authorList>
    </citation>
    <scope>NUCLEOTIDE SEQUENCE [LARGE SCALE GENOMIC DNA]</scope>
    <source>
        <strain evidence="17 18">CMW 18167</strain>
    </source>
</reference>
<evidence type="ECO:0000256" key="9">
    <source>
        <dbReference type="ARBA" id="ARBA00023002"/>
    </source>
</evidence>
<dbReference type="Gene3D" id="2.40.30.10">
    <property type="entry name" value="Translation factors"/>
    <property type="match status" value="1"/>
</dbReference>
<evidence type="ECO:0000256" key="1">
    <source>
        <dbReference type="ARBA" id="ARBA00004651"/>
    </source>
</evidence>
<feature type="region of interest" description="Disordered" evidence="14">
    <location>
        <begin position="414"/>
        <end position="436"/>
    </location>
</feature>
<evidence type="ECO:0000256" key="11">
    <source>
        <dbReference type="ARBA" id="ARBA00023136"/>
    </source>
</evidence>
<dbReference type="InterPro" id="IPR017927">
    <property type="entry name" value="FAD-bd_FR_type"/>
</dbReference>
<evidence type="ECO:0000256" key="14">
    <source>
        <dbReference type="SAM" id="MobiDB-lite"/>
    </source>
</evidence>
<comment type="similarity">
    <text evidence="2">Belongs to the ferric reductase (FRE) family.</text>
</comment>
<dbReference type="InterPro" id="IPR039261">
    <property type="entry name" value="FNR_nucleotide-bd"/>
</dbReference>
<keyword evidence="12" id="KW-0325">Glycoprotein</keyword>
<gene>
    <name evidence="17" type="primary">FRP1</name>
    <name evidence="17" type="ORF">Plec18167_003145</name>
</gene>
<feature type="transmembrane region" description="Helical" evidence="15">
    <location>
        <begin position="78"/>
        <end position="97"/>
    </location>
</feature>
<dbReference type="EC" id="1.16.1.9" evidence="3"/>
<keyword evidence="10" id="KW-0406">Ion transport</keyword>